<gene>
    <name evidence="6" type="ORF">Y1Q_0000126</name>
</gene>
<keyword evidence="3" id="KW-1133">Transmembrane helix</keyword>
<dbReference type="InterPro" id="IPR046338">
    <property type="entry name" value="GAIN_dom_sf"/>
</dbReference>
<comment type="caution">
    <text evidence="6">The sequence shown here is derived from an EMBL/GenBank/DDBJ whole genome shotgun (WGS) entry which is preliminary data.</text>
</comment>
<dbReference type="GO" id="GO:0004930">
    <property type="term" value="F:G protein-coupled receptor activity"/>
    <property type="evidence" value="ECO:0007669"/>
    <property type="project" value="InterPro"/>
</dbReference>
<keyword evidence="4" id="KW-0472">Membrane</keyword>
<dbReference type="GO" id="GO:0007189">
    <property type="term" value="P:adenylate cyclase-activating G protein-coupled receptor signaling pathway"/>
    <property type="evidence" value="ECO:0007669"/>
    <property type="project" value="TreeGrafter"/>
</dbReference>
<proteinExistence type="predicted"/>
<dbReference type="AlphaFoldDB" id="A0A151M2X5"/>
<dbReference type="PANTHER" id="PTHR12011:SF455">
    <property type="entry name" value="ADHESION G PROTEIN-COUPLED RECEPTOR E3"/>
    <property type="match status" value="1"/>
</dbReference>
<comment type="subcellular location">
    <subcellularLocation>
        <location evidence="1">Membrane</location>
        <topology evidence="1">Multi-pass membrane protein</topology>
    </subcellularLocation>
</comment>
<protein>
    <submittedName>
        <fullName evidence="6">Uncharacterized protein</fullName>
    </submittedName>
</protein>
<reference evidence="6 7" key="1">
    <citation type="journal article" date="2012" name="Genome Biol.">
        <title>Sequencing three crocodilian genomes to illuminate the evolution of archosaurs and amniotes.</title>
        <authorList>
            <person name="St John J.A."/>
            <person name="Braun E.L."/>
            <person name="Isberg S.R."/>
            <person name="Miles L.G."/>
            <person name="Chong A.Y."/>
            <person name="Gongora J."/>
            <person name="Dalzell P."/>
            <person name="Moran C."/>
            <person name="Bed'hom B."/>
            <person name="Abzhanov A."/>
            <person name="Burgess S.C."/>
            <person name="Cooksey A.M."/>
            <person name="Castoe T.A."/>
            <person name="Crawford N.G."/>
            <person name="Densmore L.D."/>
            <person name="Drew J.C."/>
            <person name="Edwards S.V."/>
            <person name="Faircloth B.C."/>
            <person name="Fujita M.K."/>
            <person name="Greenwold M.J."/>
            <person name="Hoffmann F.G."/>
            <person name="Howard J.M."/>
            <person name="Iguchi T."/>
            <person name="Janes D.E."/>
            <person name="Khan S.Y."/>
            <person name="Kohno S."/>
            <person name="de Koning A.J."/>
            <person name="Lance S.L."/>
            <person name="McCarthy F.M."/>
            <person name="McCormack J.E."/>
            <person name="Merchant M.E."/>
            <person name="Peterson D.G."/>
            <person name="Pollock D.D."/>
            <person name="Pourmand N."/>
            <person name="Raney B.J."/>
            <person name="Roessler K.A."/>
            <person name="Sanford J.R."/>
            <person name="Sawyer R.H."/>
            <person name="Schmidt C.J."/>
            <person name="Triplett E.W."/>
            <person name="Tuberville T.D."/>
            <person name="Venegas-Anaya M."/>
            <person name="Howard J.T."/>
            <person name="Jarvis E.D."/>
            <person name="Guillette L.J.Jr."/>
            <person name="Glenn T.C."/>
            <person name="Green R.E."/>
            <person name="Ray D.A."/>
        </authorList>
    </citation>
    <scope>NUCLEOTIDE SEQUENCE [LARGE SCALE GENOMIC DNA]</scope>
    <source>
        <strain evidence="6">KSC_2009_1</strain>
    </source>
</reference>
<evidence type="ECO:0000313" key="7">
    <source>
        <dbReference type="Proteomes" id="UP000050525"/>
    </source>
</evidence>
<evidence type="ECO:0000256" key="5">
    <source>
        <dbReference type="SAM" id="MobiDB-lite"/>
    </source>
</evidence>
<dbReference type="Proteomes" id="UP000050525">
    <property type="component" value="Unassembled WGS sequence"/>
</dbReference>
<keyword evidence="2" id="KW-0812">Transmembrane</keyword>
<dbReference type="GO" id="GO:0005886">
    <property type="term" value="C:plasma membrane"/>
    <property type="evidence" value="ECO:0007669"/>
    <property type="project" value="TreeGrafter"/>
</dbReference>
<accession>A0A151M2X5</accession>
<sequence>MGRQNFSLPSGKQIRHSDEGAKMFYDHVMSQQESTEKHAVRAFQKSLPGDTSKSRGWGAIETQLVPRNCSHANEVFKLIAEDRMEIHCSTIVSVVTQGSGALVFISYSILNSIIPDRFVNEENLSAALNLGKVHLQSRVEKEEDKEAICVYWKQGTWSWEDCTMLRTNSNYTAAATISSFAVLMAPTDREDCHTLNILTYVRLSISLLCLLPAILTFLLCHTLWNVSTAIHLQLCLCLFLGDLLFLTSVTHNSNQLPGERSIGSGSKDSKHPGQKLNQPLPPCPLAPPRPSWSD</sequence>
<evidence type="ECO:0000256" key="2">
    <source>
        <dbReference type="ARBA" id="ARBA00022692"/>
    </source>
</evidence>
<evidence type="ECO:0000256" key="4">
    <source>
        <dbReference type="ARBA" id="ARBA00023136"/>
    </source>
</evidence>
<dbReference type="InterPro" id="IPR000203">
    <property type="entry name" value="GPS"/>
</dbReference>
<name>A0A151M2X5_ALLMI</name>
<dbReference type="Gene3D" id="2.60.220.50">
    <property type="match status" value="1"/>
</dbReference>
<feature type="region of interest" description="Disordered" evidence="5">
    <location>
        <begin position="257"/>
        <end position="294"/>
    </location>
</feature>
<evidence type="ECO:0000256" key="1">
    <source>
        <dbReference type="ARBA" id="ARBA00004141"/>
    </source>
</evidence>
<dbReference type="InterPro" id="IPR000832">
    <property type="entry name" value="GPCR_2_secretin-like"/>
</dbReference>
<organism evidence="6 7">
    <name type="scientific">Alligator mississippiensis</name>
    <name type="common">American alligator</name>
    <dbReference type="NCBI Taxonomy" id="8496"/>
    <lineage>
        <taxon>Eukaryota</taxon>
        <taxon>Metazoa</taxon>
        <taxon>Chordata</taxon>
        <taxon>Craniata</taxon>
        <taxon>Vertebrata</taxon>
        <taxon>Euteleostomi</taxon>
        <taxon>Archelosauria</taxon>
        <taxon>Archosauria</taxon>
        <taxon>Crocodylia</taxon>
        <taxon>Alligatoridae</taxon>
        <taxon>Alligatorinae</taxon>
        <taxon>Alligator</taxon>
    </lineage>
</organism>
<evidence type="ECO:0000313" key="6">
    <source>
        <dbReference type="EMBL" id="KYO18859.1"/>
    </source>
</evidence>
<dbReference type="EMBL" id="AKHW03006771">
    <property type="protein sequence ID" value="KYO18859.1"/>
    <property type="molecule type" value="Genomic_DNA"/>
</dbReference>
<dbReference type="SMART" id="SM00303">
    <property type="entry name" value="GPS"/>
    <property type="match status" value="1"/>
</dbReference>
<feature type="compositionally biased region" description="Pro residues" evidence="5">
    <location>
        <begin position="279"/>
        <end position="294"/>
    </location>
</feature>
<dbReference type="Gene3D" id="1.20.1070.10">
    <property type="entry name" value="Rhodopsin 7-helix transmembrane proteins"/>
    <property type="match status" value="1"/>
</dbReference>
<dbReference type="Pfam" id="PF00002">
    <property type="entry name" value="7tm_2"/>
    <property type="match status" value="1"/>
</dbReference>
<dbReference type="PANTHER" id="PTHR12011">
    <property type="entry name" value="ADHESION G-PROTEIN COUPLED RECEPTOR"/>
    <property type="match status" value="1"/>
</dbReference>
<evidence type="ECO:0000256" key="3">
    <source>
        <dbReference type="ARBA" id="ARBA00022989"/>
    </source>
</evidence>
<keyword evidence="7" id="KW-1185">Reference proteome</keyword>